<accession>A0A914WQ90</accession>
<keyword evidence="3 9" id="KW-0812">Transmembrane</keyword>
<dbReference type="Proteomes" id="UP000887566">
    <property type="component" value="Unplaced"/>
</dbReference>
<evidence type="ECO:0000259" key="11">
    <source>
        <dbReference type="PROSITE" id="PS50262"/>
    </source>
</evidence>
<feature type="transmembrane region" description="Helical" evidence="10">
    <location>
        <begin position="271"/>
        <end position="297"/>
    </location>
</feature>
<name>A0A914WQ90_9BILA</name>
<keyword evidence="12" id="KW-1185">Reference proteome</keyword>
<evidence type="ECO:0000256" key="1">
    <source>
        <dbReference type="ARBA" id="ARBA00004651"/>
    </source>
</evidence>
<proteinExistence type="inferred from homology"/>
<dbReference type="PROSITE" id="PS50262">
    <property type="entry name" value="G_PROTEIN_RECEP_F1_2"/>
    <property type="match status" value="1"/>
</dbReference>
<keyword evidence="5 9" id="KW-0297">G-protein coupled receptor</keyword>
<feature type="domain" description="G-protein coupled receptors family 1 profile" evidence="11">
    <location>
        <begin position="55"/>
        <end position="337"/>
    </location>
</feature>
<dbReference type="GO" id="GO:0004930">
    <property type="term" value="F:G protein-coupled receptor activity"/>
    <property type="evidence" value="ECO:0007669"/>
    <property type="project" value="UniProtKB-KW"/>
</dbReference>
<keyword evidence="8 9" id="KW-0807">Transducer</keyword>
<evidence type="ECO:0000256" key="4">
    <source>
        <dbReference type="ARBA" id="ARBA00022989"/>
    </source>
</evidence>
<evidence type="ECO:0000256" key="5">
    <source>
        <dbReference type="ARBA" id="ARBA00023040"/>
    </source>
</evidence>
<comment type="similarity">
    <text evidence="9">Belongs to the G-protein coupled receptor 1 family.</text>
</comment>
<evidence type="ECO:0000256" key="10">
    <source>
        <dbReference type="SAM" id="Phobius"/>
    </source>
</evidence>
<sequence length="352" mass="39214">MIMDVGTQNATVLSSALADPRTTIRKAYPPVEEPQERVMVVVFVFIVCFVVGIGGNACLLTTLRGFTNQTRRKHSSSGARGWSNDSAVVYIGALCVVDFITLLSLPPVIVDSVVGFWLFGTALCKLHHLCGSVGRILSTLIIATMSFDRYAAVCRPHVNALRSKRTALTMVVGLSLFALLLLLPMLVHAEAHEVLLEQIFDSKANVLTQIRVYKCSDLMPMNSFYWFTISTFLLGYLAPLVVIVGFNATIMLKLFVHKRHVPSSSIPLRRITVYTAAIALFHFVCWTPYWIGVLYAVCGDFFHTKDMDEGVGDAILFVMYCLHLLPYINCASNWILYGLLNSQLKQRTNVHE</sequence>
<feature type="transmembrane region" description="Helical" evidence="10">
    <location>
        <begin position="317"/>
        <end position="340"/>
    </location>
</feature>
<dbReference type="PRINTS" id="PR00237">
    <property type="entry name" value="GPCRRHODOPSN"/>
</dbReference>
<evidence type="ECO:0000256" key="3">
    <source>
        <dbReference type="ARBA" id="ARBA00022692"/>
    </source>
</evidence>
<dbReference type="GO" id="GO:0005886">
    <property type="term" value="C:plasma membrane"/>
    <property type="evidence" value="ECO:0007669"/>
    <property type="project" value="UniProtKB-SubCell"/>
</dbReference>
<dbReference type="WBParaSite" id="PSAMB.scaffold4747size13656.g25064.t1">
    <property type="protein sequence ID" value="PSAMB.scaffold4747size13656.g25064.t1"/>
    <property type="gene ID" value="PSAMB.scaffold4747size13656.g25064"/>
</dbReference>
<evidence type="ECO:0000256" key="9">
    <source>
        <dbReference type="RuleBase" id="RU000688"/>
    </source>
</evidence>
<feature type="transmembrane region" description="Helical" evidence="10">
    <location>
        <begin position="38"/>
        <end position="66"/>
    </location>
</feature>
<dbReference type="PROSITE" id="PS00237">
    <property type="entry name" value="G_PROTEIN_RECEP_F1_1"/>
    <property type="match status" value="1"/>
</dbReference>
<feature type="transmembrane region" description="Helical" evidence="10">
    <location>
        <begin position="224"/>
        <end position="250"/>
    </location>
</feature>
<dbReference type="CDD" id="cd00637">
    <property type="entry name" value="7tm_classA_rhodopsin-like"/>
    <property type="match status" value="1"/>
</dbReference>
<dbReference type="Pfam" id="PF00001">
    <property type="entry name" value="7tm_1"/>
    <property type="match status" value="1"/>
</dbReference>
<comment type="subcellular location">
    <subcellularLocation>
        <location evidence="1">Cell membrane</location>
        <topology evidence="1">Multi-pass membrane protein</topology>
    </subcellularLocation>
</comment>
<keyword evidence="2" id="KW-1003">Cell membrane</keyword>
<protein>
    <submittedName>
        <fullName evidence="13">G-protein coupled receptors family 1 profile domain-containing protein</fullName>
    </submittedName>
</protein>
<dbReference type="GO" id="GO:0043005">
    <property type="term" value="C:neuron projection"/>
    <property type="evidence" value="ECO:0007669"/>
    <property type="project" value="TreeGrafter"/>
</dbReference>
<evidence type="ECO:0000313" key="12">
    <source>
        <dbReference type="Proteomes" id="UP000887566"/>
    </source>
</evidence>
<feature type="transmembrane region" description="Helical" evidence="10">
    <location>
        <begin position="167"/>
        <end position="187"/>
    </location>
</feature>
<evidence type="ECO:0000256" key="2">
    <source>
        <dbReference type="ARBA" id="ARBA00022475"/>
    </source>
</evidence>
<dbReference type="AlphaFoldDB" id="A0A914WQ90"/>
<evidence type="ECO:0000256" key="7">
    <source>
        <dbReference type="ARBA" id="ARBA00023170"/>
    </source>
</evidence>
<reference evidence="13" key="1">
    <citation type="submission" date="2022-11" db="UniProtKB">
        <authorList>
            <consortium name="WormBaseParasite"/>
        </authorList>
    </citation>
    <scope>IDENTIFICATION</scope>
</reference>
<dbReference type="InterPro" id="IPR000276">
    <property type="entry name" value="GPCR_Rhodpsn"/>
</dbReference>
<evidence type="ECO:0000256" key="8">
    <source>
        <dbReference type="ARBA" id="ARBA00023224"/>
    </source>
</evidence>
<dbReference type="PANTHER" id="PTHR24229:SF82">
    <property type="entry name" value="G-PROTEIN COUPLED RECEPTORS FAMILY 1 PROFILE DOMAIN-CONTAINING PROTEIN"/>
    <property type="match status" value="1"/>
</dbReference>
<dbReference type="PANTHER" id="PTHR24229">
    <property type="entry name" value="NEUROPEPTIDES RECEPTOR"/>
    <property type="match status" value="1"/>
</dbReference>
<dbReference type="Gene3D" id="1.20.1070.10">
    <property type="entry name" value="Rhodopsin 7-helix transmembrane proteins"/>
    <property type="match status" value="1"/>
</dbReference>
<evidence type="ECO:0000313" key="13">
    <source>
        <dbReference type="WBParaSite" id="PSAMB.scaffold4747size13656.g25064.t1"/>
    </source>
</evidence>
<dbReference type="SUPFAM" id="SSF81321">
    <property type="entry name" value="Family A G protein-coupled receptor-like"/>
    <property type="match status" value="1"/>
</dbReference>
<dbReference type="GO" id="GO:0042277">
    <property type="term" value="F:peptide binding"/>
    <property type="evidence" value="ECO:0007669"/>
    <property type="project" value="TreeGrafter"/>
</dbReference>
<keyword evidence="7 9" id="KW-0675">Receptor</keyword>
<feature type="transmembrane region" description="Helical" evidence="10">
    <location>
        <begin position="126"/>
        <end position="147"/>
    </location>
</feature>
<keyword evidence="4 10" id="KW-1133">Transmembrane helix</keyword>
<organism evidence="12 13">
    <name type="scientific">Plectus sambesii</name>
    <dbReference type="NCBI Taxonomy" id="2011161"/>
    <lineage>
        <taxon>Eukaryota</taxon>
        <taxon>Metazoa</taxon>
        <taxon>Ecdysozoa</taxon>
        <taxon>Nematoda</taxon>
        <taxon>Chromadorea</taxon>
        <taxon>Plectida</taxon>
        <taxon>Plectina</taxon>
        <taxon>Plectoidea</taxon>
        <taxon>Plectidae</taxon>
        <taxon>Plectus</taxon>
    </lineage>
</organism>
<feature type="transmembrane region" description="Helical" evidence="10">
    <location>
        <begin position="87"/>
        <end position="106"/>
    </location>
</feature>
<keyword evidence="6 10" id="KW-0472">Membrane</keyword>
<dbReference type="InterPro" id="IPR017452">
    <property type="entry name" value="GPCR_Rhodpsn_7TM"/>
</dbReference>
<evidence type="ECO:0000256" key="6">
    <source>
        <dbReference type="ARBA" id="ARBA00023136"/>
    </source>
</evidence>